<protein>
    <recommendedName>
        <fullName evidence="8">Bifunctional purine biosynthesis protein PurH</fullName>
    </recommendedName>
    <domain>
        <recommendedName>
            <fullName evidence="8">Phosphoribosylaminoimidazolecarboxamide formyltransferase</fullName>
            <ecNumber evidence="8">2.1.2.3</ecNumber>
        </recommendedName>
        <alternativeName>
            <fullName evidence="8">AICAR transformylase</fullName>
        </alternativeName>
    </domain>
    <domain>
        <recommendedName>
            <fullName evidence="8">IMP cyclohydrolase</fullName>
            <ecNumber evidence="8">3.5.4.10</ecNumber>
        </recommendedName>
        <alternativeName>
            <fullName evidence="8">ATIC</fullName>
        </alternativeName>
        <alternativeName>
            <fullName evidence="8">IMP synthase</fullName>
        </alternativeName>
        <alternativeName>
            <fullName evidence="8">Inosinicase</fullName>
        </alternativeName>
    </domain>
</protein>
<dbReference type="EC" id="3.5.4.10" evidence="8"/>
<comment type="pathway">
    <text evidence="2 8">Purine metabolism; IMP biosynthesis via de novo pathway; 5-formamido-1-(5-phospho-D-ribosyl)imidazole-4-carboxamide from 5-amino-1-(5-phospho-D-ribosyl)imidazole-4-carboxamide (10-formyl THF route): step 1/1.</text>
</comment>
<evidence type="ECO:0000256" key="3">
    <source>
        <dbReference type="ARBA" id="ARBA00007667"/>
    </source>
</evidence>
<evidence type="ECO:0000256" key="7">
    <source>
        <dbReference type="ARBA" id="ARBA00023268"/>
    </source>
</evidence>
<dbReference type="GO" id="GO:0003937">
    <property type="term" value="F:IMP cyclohydrolase activity"/>
    <property type="evidence" value="ECO:0007669"/>
    <property type="project" value="UniProtKB-UniRule"/>
</dbReference>
<dbReference type="PANTHER" id="PTHR11692:SF0">
    <property type="entry name" value="BIFUNCTIONAL PURINE BIOSYNTHESIS PROTEIN ATIC"/>
    <property type="match status" value="1"/>
</dbReference>
<organism evidence="10 11">
    <name type="scientific">Atopococcus tabaci</name>
    <dbReference type="NCBI Taxonomy" id="269774"/>
    <lineage>
        <taxon>Bacteria</taxon>
        <taxon>Bacillati</taxon>
        <taxon>Bacillota</taxon>
        <taxon>Bacilli</taxon>
        <taxon>Lactobacillales</taxon>
        <taxon>Carnobacteriaceae</taxon>
        <taxon>Atopococcus</taxon>
    </lineage>
</organism>
<dbReference type="GO" id="GO:0006189">
    <property type="term" value="P:'de novo' IMP biosynthetic process"/>
    <property type="evidence" value="ECO:0007669"/>
    <property type="project" value="UniProtKB-UniRule"/>
</dbReference>
<dbReference type="FunFam" id="3.40.50.1380:FF:000001">
    <property type="entry name" value="Bifunctional purine biosynthesis protein PurH"/>
    <property type="match status" value="1"/>
</dbReference>
<evidence type="ECO:0000259" key="9">
    <source>
        <dbReference type="PROSITE" id="PS51855"/>
    </source>
</evidence>
<reference evidence="10" key="1">
    <citation type="submission" date="2023-07" db="EMBL/GenBank/DDBJ databases">
        <title>Between Cages and Wild: Unraveling the Impact of Captivity on Animal Microbiomes and Antimicrobial Resistance.</title>
        <authorList>
            <person name="Schmartz G.P."/>
            <person name="Rehner J."/>
            <person name="Schuff M.J."/>
            <person name="Becker S.L."/>
            <person name="Kravczyk M."/>
            <person name="Gurevich A."/>
            <person name="Francke R."/>
            <person name="Mueller R."/>
            <person name="Keller V."/>
            <person name="Keller A."/>
        </authorList>
    </citation>
    <scope>NUCLEOTIDE SEQUENCE</scope>
    <source>
        <strain evidence="10">S39M_St_73</strain>
    </source>
</reference>
<dbReference type="EMBL" id="JAUNQW010000009">
    <property type="protein sequence ID" value="MDO5457334.1"/>
    <property type="molecule type" value="Genomic_DNA"/>
</dbReference>
<dbReference type="Pfam" id="PF02142">
    <property type="entry name" value="MGS"/>
    <property type="match status" value="1"/>
</dbReference>
<sequence length="507" mass="57281">MVKRALISVYDKTQIIDFSKRLIGLGWEIISTGGTERLLKESNLDVISIDEVTEFPEILGGRVKTLHPKIHGGILNRRDNENDQEEIAGLNIESIDMVVNNLYPFEKTVLNPEASRQEIIENIDIGGPSMIRAAAKNYKDVIIITDIADYDRVLNSLEDNSLDENKRKKLAAKAFGLTAFYDSMISEYFNKELQVEYPEYLIKGYRYEEELRYGENPHQKAVFYSHPLENQYQMQQLHGKPLSYNNYNDIKAAVDLVREFDKPAAVAVKHANPCGAAVGNNIFEAYSKAYETDEISIFGGIVALNREVDEKTAQKMNEIFLEIIVAPGFSEQASALLTQKKNLRLIEMPQTAEKIKDGNSLRQSLDGMLIQEKDNQTYNENQLELKTKRRITDQERKDLDFAWSVAKHINSNGIVVAKDGATLGLGHGEVRRVWALEQALERAEKDLQGAVIASDGFFFEDTIATMHEYGLQAIIQPGGSVQDQKVIDSADKKDISVLFTGMRHFKH</sequence>
<dbReference type="InterPro" id="IPR002695">
    <property type="entry name" value="PurH-like"/>
</dbReference>
<feature type="domain" description="MGS-like" evidence="9">
    <location>
        <begin position="1"/>
        <end position="145"/>
    </location>
</feature>
<dbReference type="FunFam" id="3.40.140.20:FF:000002">
    <property type="entry name" value="Bifunctional purine biosynthesis protein PurH"/>
    <property type="match status" value="1"/>
</dbReference>
<evidence type="ECO:0000256" key="8">
    <source>
        <dbReference type="HAMAP-Rule" id="MF_00139"/>
    </source>
</evidence>
<dbReference type="NCBIfam" id="NF002049">
    <property type="entry name" value="PRK00881.1"/>
    <property type="match status" value="1"/>
</dbReference>
<dbReference type="Proteomes" id="UP001171751">
    <property type="component" value="Unassembled WGS sequence"/>
</dbReference>
<dbReference type="HAMAP" id="MF_00139">
    <property type="entry name" value="PurH"/>
    <property type="match status" value="1"/>
</dbReference>
<comment type="caution">
    <text evidence="10">The sequence shown here is derived from an EMBL/GenBank/DDBJ whole genome shotgun (WGS) entry which is preliminary data.</text>
</comment>
<dbReference type="GO" id="GO:0005829">
    <property type="term" value="C:cytosol"/>
    <property type="evidence" value="ECO:0007669"/>
    <property type="project" value="TreeGrafter"/>
</dbReference>
<evidence type="ECO:0000313" key="11">
    <source>
        <dbReference type="Proteomes" id="UP001171751"/>
    </source>
</evidence>
<evidence type="ECO:0000256" key="1">
    <source>
        <dbReference type="ARBA" id="ARBA00004844"/>
    </source>
</evidence>
<dbReference type="PROSITE" id="PS51855">
    <property type="entry name" value="MGS"/>
    <property type="match status" value="1"/>
</dbReference>
<name>A0AA43ZS19_9LACT</name>
<dbReference type="InterPro" id="IPR024051">
    <property type="entry name" value="AICAR_Tfase_dup_dom_sf"/>
</dbReference>
<dbReference type="EC" id="2.1.2.3" evidence="8"/>
<evidence type="ECO:0000256" key="4">
    <source>
        <dbReference type="ARBA" id="ARBA00022679"/>
    </source>
</evidence>
<dbReference type="PANTHER" id="PTHR11692">
    <property type="entry name" value="BIFUNCTIONAL PURINE BIOSYNTHESIS PROTEIN PURH"/>
    <property type="match status" value="1"/>
</dbReference>
<dbReference type="Gene3D" id="3.40.50.1380">
    <property type="entry name" value="Methylglyoxal synthase-like domain"/>
    <property type="match status" value="1"/>
</dbReference>
<evidence type="ECO:0000313" key="10">
    <source>
        <dbReference type="EMBL" id="MDO5457334.1"/>
    </source>
</evidence>
<dbReference type="Gene3D" id="3.40.140.20">
    <property type="match status" value="2"/>
</dbReference>
<keyword evidence="4 8" id="KW-0808">Transferase</keyword>
<dbReference type="Pfam" id="PF01808">
    <property type="entry name" value="AICARFT_IMPCHas"/>
    <property type="match status" value="1"/>
</dbReference>
<dbReference type="PIRSF" id="PIRSF000414">
    <property type="entry name" value="AICARFT_IMPCHas"/>
    <property type="match status" value="1"/>
</dbReference>
<evidence type="ECO:0000256" key="6">
    <source>
        <dbReference type="ARBA" id="ARBA00022801"/>
    </source>
</evidence>
<dbReference type="SMART" id="SM00798">
    <property type="entry name" value="AICARFT_IMPCHas"/>
    <property type="match status" value="1"/>
</dbReference>
<dbReference type="SUPFAM" id="SSF52335">
    <property type="entry name" value="Methylglyoxal synthase-like"/>
    <property type="match status" value="1"/>
</dbReference>
<comment type="catalytic activity">
    <reaction evidence="8">
        <text>IMP + H2O = 5-formamido-1-(5-phospho-D-ribosyl)imidazole-4-carboxamide</text>
        <dbReference type="Rhea" id="RHEA:18445"/>
        <dbReference type="ChEBI" id="CHEBI:15377"/>
        <dbReference type="ChEBI" id="CHEBI:58053"/>
        <dbReference type="ChEBI" id="CHEBI:58467"/>
        <dbReference type="EC" id="3.5.4.10"/>
    </reaction>
</comment>
<dbReference type="InterPro" id="IPR016193">
    <property type="entry name" value="Cytidine_deaminase-like"/>
</dbReference>
<keyword evidence="11" id="KW-1185">Reference proteome</keyword>
<evidence type="ECO:0000256" key="5">
    <source>
        <dbReference type="ARBA" id="ARBA00022755"/>
    </source>
</evidence>
<accession>A0AA43ZS19</accession>
<proteinExistence type="inferred from homology"/>
<keyword evidence="5 8" id="KW-0658">Purine biosynthesis</keyword>
<dbReference type="NCBIfam" id="TIGR00355">
    <property type="entry name" value="purH"/>
    <property type="match status" value="1"/>
</dbReference>
<dbReference type="SMART" id="SM00851">
    <property type="entry name" value="MGS"/>
    <property type="match status" value="1"/>
</dbReference>
<keyword evidence="6 8" id="KW-0378">Hydrolase</keyword>
<evidence type="ECO:0000256" key="2">
    <source>
        <dbReference type="ARBA" id="ARBA00004954"/>
    </source>
</evidence>
<comment type="catalytic activity">
    <reaction evidence="8">
        <text>(6R)-10-formyltetrahydrofolate + 5-amino-1-(5-phospho-beta-D-ribosyl)imidazole-4-carboxamide = 5-formamido-1-(5-phospho-D-ribosyl)imidazole-4-carboxamide + (6S)-5,6,7,8-tetrahydrofolate</text>
        <dbReference type="Rhea" id="RHEA:22192"/>
        <dbReference type="ChEBI" id="CHEBI:57453"/>
        <dbReference type="ChEBI" id="CHEBI:58467"/>
        <dbReference type="ChEBI" id="CHEBI:58475"/>
        <dbReference type="ChEBI" id="CHEBI:195366"/>
        <dbReference type="EC" id="2.1.2.3"/>
    </reaction>
</comment>
<comment type="domain">
    <text evidence="8">The IMP cyclohydrolase activity resides in the N-terminal region.</text>
</comment>
<keyword evidence="7 8" id="KW-0511">Multifunctional enzyme</keyword>
<dbReference type="CDD" id="cd01421">
    <property type="entry name" value="IMPCH"/>
    <property type="match status" value="1"/>
</dbReference>
<dbReference type="InterPro" id="IPR036914">
    <property type="entry name" value="MGS-like_dom_sf"/>
</dbReference>
<dbReference type="GO" id="GO:0004643">
    <property type="term" value="F:phosphoribosylaminoimidazolecarboxamide formyltransferase activity"/>
    <property type="evidence" value="ECO:0007669"/>
    <property type="project" value="UniProtKB-UniRule"/>
</dbReference>
<comment type="pathway">
    <text evidence="1 8">Purine metabolism; IMP biosynthesis via de novo pathway; IMP from 5-formamido-1-(5-phospho-D-ribosyl)imidazole-4-carboxamide: step 1/1.</text>
</comment>
<dbReference type="AlphaFoldDB" id="A0AA43ZS19"/>
<dbReference type="InterPro" id="IPR011607">
    <property type="entry name" value="MGS-like_dom"/>
</dbReference>
<dbReference type="SUPFAM" id="SSF53927">
    <property type="entry name" value="Cytidine deaminase-like"/>
    <property type="match status" value="1"/>
</dbReference>
<comment type="similarity">
    <text evidence="3 8">Belongs to the PurH family.</text>
</comment>
<gene>
    <name evidence="8 10" type="primary">purH</name>
    <name evidence="10" type="ORF">Q4F26_03230</name>
</gene>